<keyword evidence="2" id="KW-1185">Reference proteome</keyword>
<accession>A0A3E0H4C1</accession>
<proteinExistence type="predicted"/>
<organism evidence="1 2">
    <name type="scientific">Kutzneria buriramensis</name>
    <dbReference type="NCBI Taxonomy" id="1045776"/>
    <lineage>
        <taxon>Bacteria</taxon>
        <taxon>Bacillati</taxon>
        <taxon>Actinomycetota</taxon>
        <taxon>Actinomycetes</taxon>
        <taxon>Pseudonocardiales</taxon>
        <taxon>Pseudonocardiaceae</taxon>
        <taxon>Kutzneria</taxon>
    </lineage>
</organism>
<sequence>MDEHPRKDGMVRLLVRTAVDRMQASDPDGALDALTALYRGADHSPREAADVLADASADMLKSLCTQVSDGAPIKMQLGDTEGNEIPIDDIDPPLRASFRAVMALVNADEQAADIQLDLVFDRHDPEEDTVALMHLLLWTTDLLTACREGGARAPDWLVDSSAG</sequence>
<dbReference type="EMBL" id="QUNO01000015">
    <property type="protein sequence ID" value="REH37205.1"/>
    <property type="molecule type" value="Genomic_DNA"/>
</dbReference>
<protein>
    <submittedName>
        <fullName evidence="1">Uncharacterized protein</fullName>
    </submittedName>
</protein>
<evidence type="ECO:0000313" key="2">
    <source>
        <dbReference type="Proteomes" id="UP000256269"/>
    </source>
</evidence>
<reference evidence="1 2" key="1">
    <citation type="submission" date="2018-08" db="EMBL/GenBank/DDBJ databases">
        <title>Genomic Encyclopedia of Archaeal and Bacterial Type Strains, Phase II (KMG-II): from individual species to whole genera.</title>
        <authorList>
            <person name="Goeker M."/>
        </authorList>
    </citation>
    <scope>NUCLEOTIDE SEQUENCE [LARGE SCALE GENOMIC DNA]</scope>
    <source>
        <strain evidence="1 2">DSM 45791</strain>
    </source>
</reference>
<dbReference type="RefSeq" id="WP_116179346.1">
    <property type="nucleotide sequence ID" value="NZ_CP144375.1"/>
</dbReference>
<gene>
    <name evidence="1" type="ORF">BCF44_115209</name>
</gene>
<comment type="caution">
    <text evidence="1">The sequence shown here is derived from an EMBL/GenBank/DDBJ whole genome shotgun (WGS) entry which is preliminary data.</text>
</comment>
<dbReference type="Proteomes" id="UP000256269">
    <property type="component" value="Unassembled WGS sequence"/>
</dbReference>
<dbReference type="AlphaFoldDB" id="A0A3E0H4C1"/>
<name>A0A3E0H4C1_9PSEU</name>
<dbReference type="OrthoDB" id="3627316at2"/>
<evidence type="ECO:0000313" key="1">
    <source>
        <dbReference type="EMBL" id="REH37205.1"/>
    </source>
</evidence>